<proteinExistence type="inferred from homology"/>
<dbReference type="PROSITE" id="PS51645">
    <property type="entry name" value="PHR_CRY_ALPHA_BETA"/>
    <property type="match status" value="1"/>
</dbReference>
<feature type="binding site" evidence="5">
    <location>
        <begin position="358"/>
        <end position="360"/>
    </location>
    <ligand>
        <name>FAD</name>
        <dbReference type="ChEBI" id="CHEBI:57692"/>
    </ligand>
</feature>
<dbReference type="Gene3D" id="1.10.579.10">
    <property type="entry name" value="DNA Cyclobutane Dipyrimidine Photolyase, subunit A, domain 3"/>
    <property type="match status" value="1"/>
</dbReference>
<gene>
    <name evidence="8" type="ORF">HELGO_WM882</name>
</gene>
<feature type="binding site" evidence="5">
    <location>
        <begin position="227"/>
        <end position="231"/>
    </location>
    <ligand>
        <name>FAD</name>
        <dbReference type="ChEBI" id="CHEBI:57692"/>
    </ligand>
</feature>
<dbReference type="AlphaFoldDB" id="A0A6S6U2Q0"/>
<dbReference type="Pfam" id="PF03441">
    <property type="entry name" value="FAD_binding_7"/>
    <property type="match status" value="1"/>
</dbReference>
<dbReference type="InterPro" id="IPR036155">
    <property type="entry name" value="Crypto/Photolyase_N_sf"/>
</dbReference>
<dbReference type="InterPro" id="IPR002081">
    <property type="entry name" value="Cryptochrome/DNA_photolyase_1"/>
</dbReference>
<dbReference type="PROSITE" id="PS00691">
    <property type="entry name" value="DNA_PHOTOLYASES_1_2"/>
    <property type="match status" value="1"/>
</dbReference>
<organism evidence="8">
    <name type="scientific">uncultured Sulfurovum sp</name>
    <dbReference type="NCBI Taxonomy" id="269237"/>
    <lineage>
        <taxon>Bacteria</taxon>
        <taxon>Pseudomonadati</taxon>
        <taxon>Campylobacterota</taxon>
        <taxon>Epsilonproteobacteria</taxon>
        <taxon>Campylobacterales</taxon>
        <taxon>Sulfurovaceae</taxon>
        <taxon>Sulfurovum</taxon>
        <taxon>environmental samples</taxon>
    </lineage>
</organism>
<evidence type="ECO:0000256" key="5">
    <source>
        <dbReference type="PIRSR" id="PIRSR602081-1"/>
    </source>
</evidence>
<dbReference type="PANTHER" id="PTHR11455:SF9">
    <property type="entry name" value="CRYPTOCHROME CIRCADIAN CLOCK 5 ISOFORM X1"/>
    <property type="match status" value="1"/>
</dbReference>
<dbReference type="InterPro" id="IPR036134">
    <property type="entry name" value="Crypto/Photolyase_FAD-like_sf"/>
</dbReference>
<accession>A0A6S6U2Q0</accession>
<dbReference type="Gene3D" id="1.25.40.80">
    <property type="match status" value="1"/>
</dbReference>
<dbReference type="InterPro" id="IPR005101">
    <property type="entry name" value="Cryptochr/Photolyase_FAD-bd"/>
</dbReference>
<keyword evidence="3 5" id="KW-0274">FAD</keyword>
<dbReference type="PRINTS" id="PR00147">
    <property type="entry name" value="DNAPHOTLYASE"/>
</dbReference>
<dbReference type="GO" id="GO:0071949">
    <property type="term" value="F:FAD binding"/>
    <property type="evidence" value="ECO:0007669"/>
    <property type="project" value="TreeGrafter"/>
</dbReference>
<dbReference type="InterPro" id="IPR018394">
    <property type="entry name" value="DNA_photolyase_1_CS_C"/>
</dbReference>
<dbReference type="GO" id="GO:0006950">
    <property type="term" value="P:response to stress"/>
    <property type="evidence" value="ECO:0007669"/>
    <property type="project" value="UniProtKB-ARBA"/>
</dbReference>
<dbReference type="Pfam" id="PF00875">
    <property type="entry name" value="DNA_photolyase"/>
    <property type="match status" value="1"/>
</dbReference>
<feature type="binding site" evidence="5">
    <location>
        <position position="215"/>
    </location>
    <ligand>
        <name>FAD</name>
        <dbReference type="ChEBI" id="CHEBI:57692"/>
    </ligand>
</feature>
<evidence type="ECO:0000259" key="7">
    <source>
        <dbReference type="PROSITE" id="PS51645"/>
    </source>
</evidence>
<keyword evidence="8" id="KW-0456">Lyase</keyword>
<feature type="binding site" evidence="5">
    <location>
        <begin position="264"/>
        <end position="271"/>
    </location>
    <ligand>
        <name>FAD</name>
        <dbReference type="ChEBI" id="CHEBI:57692"/>
    </ligand>
</feature>
<keyword evidence="2 5" id="KW-0285">Flavoprotein</keyword>
<comment type="cofactor">
    <cofactor evidence="1">
        <name>(6R)-5,10-methylene-5,6,7,8-tetrahydrofolate</name>
        <dbReference type="ChEBI" id="CHEBI:15636"/>
    </cofactor>
</comment>
<evidence type="ECO:0000256" key="6">
    <source>
        <dbReference type="RuleBase" id="RU004182"/>
    </source>
</evidence>
<protein>
    <submittedName>
        <fullName evidence="8">Deoxyribodipyrimidine photolyase (EC)</fullName>
        <ecNumber evidence="8">4.1.99.3</ecNumber>
    </submittedName>
</protein>
<feature type="domain" description="Photolyase/cryptochrome alpha/beta" evidence="7">
    <location>
        <begin position="1"/>
        <end position="127"/>
    </location>
</feature>
<dbReference type="Gene3D" id="3.40.50.620">
    <property type="entry name" value="HUPs"/>
    <property type="match status" value="1"/>
</dbReference>
<dbReference type="GO" id="GO:0003904">
    <property type="term" value="F:deoxyribodipyrimidine photo-lyase activity"/>
    <property type="evidence" value="ECO:0007669"/>
    <property type="project" value="UniProtKB-EC"/>
</dbReference>
<dbReference type="GO" id="GO:0006139">
    <property type="term" value="P:nucleobase-containing compound metabolic process"/>
    <property type="evidence" value="ECO:0007669"/>
    <property type="project" value="UniProtKB-ARBA"/>
</dbReference>
<evidence type="ECO:0000256" key="2">
    <source>
        <dbReference type="ARBA" id="ARBA00022630"/>
    </source>
</evidence>
<dbReference type="EC" id="4.1.99.3" evidence="8"/>
<dbReference type="PANTHER" id="PTHR11455">
    <property type="entry name" value="CRYPTOCHROME"/>
    <property type="match status" value="1"/>
</dbReference>
<dbReference type="SUPFAM" id="SSF48173">
    <property type="entry name" value="Cryptochrome/photolyase FAD-binding domain"/>
    <property type="match status" value="1"/>
</dbReference>
<evidence type="ECO:0000313" key="8">
    <source>
        <dbReference type="EMBL" id="CAA6823143.1"/>
    </source>
</evidence>
<dbReference type="GO" id="GO:0009416">
    <property type="term" value="P:response to light stimulus"/>
    <property type="evidence" value="ECO:0007669"/>
    <property type="project" value="TreeGrafter"/>
</dbReference>
<comment type="cofactor">
    <cofactor evidence="5">
        <name>FAD</name>
        <dbReference type="ChEBI" id="CHEBI:57692"/>
    </cofactor>
    <text evidence="5">Binds 1 FAD per subunit.</text>
</comment>
<dbReference type="GO" id="GO:0003677">
    <property type="term" value="F:DNA binding"/>
    <property type="evidence" value="ECO:0007669"/>
    <property type="project" value="TreeGrafter"/>
</dbReference>
<reference evidence="8" key="1">
    <citation type="submission" date="2020-01" db="EMBL/GenBank/DDBJ databases">
        <authorList>
            <person name="Meier V. D."/>
            <person name="Meier V D."/>
        </authorList>
    </citation>
    <scope>NUCLEOTIDE SEQUENCE</scope>
    <source>
        <strain evidence="8">HLG_WM_MAG_01</strain>
    </source>
</reference>
<sequence length="452" mass="53109">MKRILWFRRDLRVEDNPILSLGGEVLPIFIFDTQILDSLPSDDKRVSFIFHSLLALKKALKERDLDLKIYWGNPLEIFSLLHAQGFDEVVASGDYDAYAKERDLKISHILHYKYMDDTYIFKPDEVLKDDGSPYLVFTPFYNKSKTLFNQTHLQNYPFVKQSLCHTSYKGITTLSEGKEHELPLSLKSIGFTDNLPHIQSVKTKLTHLAQILSNYAKERDFLHKDATSHLSQELRFGTLSIRSLLRFLVTQKKVGIDTEPFFRQLIFRDYYAYLLFHFPNLAWQNHKYRFNGVEDEKKYATFCEGRTGVPVVDAGVRELLQTGDMHNRVRMICASFFTKHLLLPWQWGEKFFAKHLLDYDAASNILSWQWSAGTGIDPQPYFRIFNPYAQSKKFDKEAAYIRQWVPELRVINAKYLHDEGYLLQNKIENYPKPMVVHNEAREMALNYYKQQL</sequence>
<dbReference type="InterPro" id="IPR014729">
    <property type="entry name" value="Rossmann-like_a/b/a_fold"/>
</dbReference>
<dbReference type="SUPFAM" id="SSF52425">
    <property type="entry name" value="Cryptochrome/photolyase, N-terminal domain"/>
    <property type="match status" value="1"/>
</dbReference>
<evidence type="ECO:0000256" key="3">
    <source>
        <dbReference type="ARBA" id="ARBA00022827"/>
    </source>
</evidence>
<dbReference type="EMBL" id="CACVAS010000117">
    <property type="protein sequence ID" value="CAA6823143.1"/>
    <property type="molecule type" value="Genomic_DNA"/>
</dbReference>
<name>A0A6S6U2Q0_9BACT</name>
<dbReference type="InterPro" id="IPR006050">
    <property type="entry name" value="DNA_photolyase_N"/>
</dbReference>
<feature type="binding site" evidence="5">
    <location>
        <position position="261"/>
    </location>
    <ligand>
        <name>FAD</name>
        <dbReference type="ChEBI" id="CHEBI:57692"/>
    </ligand>
</feature>
<comment type="similarity">
    <text evidence="6">Belongs to the DNA photolyase family.</text>
</comment>
<keyword evidence="4 6" id="KW-0157">Chromophore</keyword>
<evidence type="ECO:0000256" key="1">
    <source>
        <dbReference type="ARBA" id="ARBA00001932"/>
    </source>
</evidence>
<evidence type="ECO:0000256" key="4">
    <source>
        <dbReference type="ARBA" id="ARBA00022991"/>
    </source>
</evidence>